<feature type="compositionally biased region" description="Polar residues" evidence="2">
    <location>
        <begin position="475"/>
        <end position="487"/>
    </location>
</feature>
<feature type="coiled-coil region" evidence="1">
    <location>
        <begin position="129"/>
        <end position="219"/>
    </location>
</feature>
<evidence type="ECO:0000256" key="1">
    <source>
        <dbReference type="SAM" id="Coils"/>
    </source>
</evidence>
<feature type="region of interest" description="Disordered" evidence="2">
    <location>
        <begin position="334"/>
        <end position="393"/>
    </location>
</feature>
<feature type="compositionally biased region" description="Low complexity" evidence="2">
    <location>
        <begin position="373"/>
        <end position="393"/>
    </location>
</feature>
<accession>A0A8H6Z3H8</accession>
<dbReference type="Proteomes" id="UP000620124">
    <property type="component" value="Unassembled WGS sequence"/>
</dbReference>
<feature type="compositionally biased region" description="Basic and acidic residues" evidence="2">
    <location>
        <begin position="509"/>
        <end position="521"/>
    </location>
</feature>
<feature type="compositionally biased region" description="Polar residues" evidence="2">
    <location>
        <begin position="622"/>
        <end position="636"/>
    </location>
</feature>
<evidence type="ECO:0000256" key="2">
    <source>
        <dbReference type="SAM" id="MobiDB-lite"/>
    </source>
</evidence>
<proteinExistence type="predicted"/>
<feature type="compositionally biased region" description="Low complexity" evidence="2">
    <location>
        <begin position="575"/>
        <end position="589"/>
    </location>
</feature>
<dbReference type="AlphaFoldDB" id="A0A8H6Z3H8"/>
<dbReference type="OrthoDB" id="6105938at2759"/>
<evidence type="ECO:0000313" key="4">
    <source>
        <dbReference type="Proteomes" id="UP000620124"/>
    </source>
</evidence>
<feature type="region of interest" description="Disordered" evidence="2">
    <location>
        <begin position="271"/>
        <end position="294"/>
    </location>
</feature>
<reference evidence="3" key="1">
    <citation type="submission" date="2020-05" db="EMBL/GenBank/DDBJ databases">
        <title>Mycena genomes resolve the evolution of fungal bioluminescence.</title>
        <authorList>
            <person name="Tsai I.J."/>
        </authorList>
    </citation>
    <scope>NUCLEOTIDE SEQUENCE</scope>
    <source>
        <strain evidence="3">CCC161011</strain>
    </source>
</reference>
<comment type="caution">
    <text evidence="3">The sequence shown here is derived from an EMBL/GenBank/DDBJ whole genome shotgun (WGS) entry which is preliminary data.</text>
</comment>
<keyword evidence="4" id="KW-1185">Reference proteome</keyword>
<protein>
    <submittedName>
        <fullName evidence="3">RING-type domain-containing protein</fullName>
    </submittedName>
</protein>
<feature type="region of interest" description="Disordered" evidence="2">
    <location>
        <begin position="413"/>
        <end position="703"/>
    </location>
</feature>
<gene>
    <name evidence="3" type="ORF">MVEN_00245800</name>
</gene>
<evidence type="ECO:0000313" key="3">
    <source>
        <dbReference type="EMBL" id="KAF7369186.1"/>
    </source>
</evidence>
<feature type="compositionally biased region" description="Low complexity" evidence="2">
    <location>
        <begin position="545"/>
        <end position="563"/>
    </location>
</feature>
<dbReference type="EMBL" id="JACAZI010000002">
    <property type="protein sequence ID" value="KAF7369186.1"/>
    <property type="molecule type" value="Genomic_DNA"/>
</dbReference>
<organism evidence="3 4">
    <name type="scientific">Mycena venus</name>
    <dbReference type="NCBI Taxonomy" id="2733690"/>
    <lineage>
        <taxon>Eukaryota</taxon>
        <taxon>Fungi</taxon>
        <taxon>Dikarya</taxon>
        <taxon>Basidiomycota</taxon>
        <taxon>Agaricomycotina</taxon>
        <taxon>Agaricomycetes</taxon>
        <taxon>Agaricomycetidae</taxon>
        <taxon>Agaricales</taxon>
        <taxon>Marasmiineae</taxon>
        <taxon>Mycenaceae</taxon>
        <taxon>Mycena</taxon>
    </lineage>
</organism>
<name>A0A8H6Z3H8_9AGAR</name>
<feature type="compositionally biased region" description="Basic residues" evidence="2">
    <location>
        <begin position="360"/>
        <end position="372"/>
    </location>
</feature>
<keyword evidence="1" id="KW-0175">Coiled coil</keyword>
<sequence length="752" mass="81435">MLSLGPGSACDLYQVEDQVERPTCPLCRTSFSGRHIKLHVDLDNIPPSSFDALPVPSNADDGARQLQNRITQVAATGATEAQTTQLTEECKKFLSTMPKEMYSDLRTSYKMLSYMCQVKRNFVDQGRTVNQLQRNISSVSQEMDRVKQEVDRVKAAYEALKLVNRTLEHACQTASTERDEASLECNRLHEQLLLVTEQNETAQNQLVLLNEELQRLRVEGEFSSPEGDSPADIRDFSTQLPPSIAVVESDSEDNNSGAHFLTPWERLEEKGLPDADLPEDPEPSPSPSDRAKPNRGGYCGAAGCPHSCDCMPFLLFSPGSREAAAARSSASEASSMSDVFGPHGAPSGLSLSFNRDRARSRSRSHSRPRSRSLSRAPSPSNPSSGSPLPSMSASMTIPTVHHELRGQLYDILQDPPMSSSLPNMHHSHFPSSLSREIRSEARSTTTHSTPSRDRLMPTAAGQSRDSHLHPFMHNHSGNPSPLHSSIPLSDPQRPPLYRNTSSSSQVVDEMQRSDRERRRADPAAAARPPPVIVSEARPTPMPRPQSHSTSVSPPSSAQASSTVYPPVSRPQLPHTSSSQRVPSSSTAPSGSDAMPRAQAHNAPLPSPTSAVHPPMSRPQLPHTLSSQRLPSSSTLGSDALPRAQAHNGPPPSPSIPNSSVHPMPRPQAHAASASAQVRPPPSPSIPNSSSAHQYSSHPMPRAQAHAGPCLRVKLRLPATHEAAFAFVFAAPRPGSSADHPHHVRSAILEPRA</sequence>